<keyword evidence="3 9" id="KW-0812">Transmembrane</keyword>
<evidence type="ECO:0000313" key="11">
    <source>
        <dbReference type="Proteomes" id="UP000000311"/>
    </source>
</evidence>
<dbReference type="GO" id="GO:0004984">
    <property type="term" value="F:olfactory receptor activity"/>
    <property type="evidence" value="ECO:0007669"/>
    <property type="project" value="InterPro"/>
</dbReference>
<evidence type="ECO:0008006" key="12">
    <source>
        <dbReference type="Google" id="ProtNLM"/>
    </source>
</evidence>
<evidence type="ECO:0000256" key="4">
    <source>
        <dbReference type="ARBA" id="ARBA00022725"/>
    </source>
</evidence>
<evidence type="ECO:0000256" key="1">
    <source>
        <dbReference type="ARBA" id="ARBA00004141"/>
    </source>
</evidence>
<dbReference type="GO" id="GO:0007165">
    <property type="term" value="P:signal transduction"/>
    <property type="evidence" value="ECO:0007669"/>
    <property type="project" value="UniProtKB-KW"/>
</dbReference>
<evidence type="ECO:0000256" key="6">
    <source>
        <dbReference type="ARBA" id="ARBA00023136"/>
    </source>
</evidence>
<feature type="transmembrane region" description="Helical" evidence="9">
    <location>
        <begin position="80"/>
        <end position="103"/>
    </location>
</feature>
<gene>
    <name evidence="10" type="ORF">EAG_12042</name>
</gene>
<keyword evidence="7" id="KW-0675">Receptor</keyword>
<dbReference type="FunCoup" id="E2AS36">
    <property type="interactions" value="41"/>
</dbReference>
<dbReference type="Proteomes" id="UP000000311">
    <property type="component" value="Unassembled WGS sequence"/>
</dbReference>
<dbReference type="InterPro" id="IPR004117">
    <property type="entry name" value="7tm6_olfct_rcpt"/>
</dbReference>
<keyword evidence="8" id="KW-0807">Transducer</keyword>
<evidence type="ECO:0000313" key="10">
    <source>
        <dbReference type="EMBL" id="EFN63736.1"/>
    </source>
</evidence>
<keyword evidence="4" id="KW-0552">Olfaction</keyword>
<evidence type="ECO:0000256" key="2">
    <source>
        <dbReference type="ARBA" id="ARBA00022606"/>
    </source>
</evidence>
<dbReference type="PANTHER" id="PTHR21137">
    <property type="entry name" value="ODORANT RECEPTOR"/>
    <property type="match status" value="1"/>
</dbReference>
<organism evidence="11">
    <name type="scientific">Camponotus floridanus</name>
    <name type="common">Florida carpenter ant</name>
    <dbReference type="NCBI Taxonomy" id="104421"/>
    <lineage>
        <taxon>Eukaryota</taxon>
        <taxon>Metazoa</taxon>
        <taxon>Ecdysozoa</taxon>
        <taxon>Arthropoda</taxon>
        <taxon>Hexapoda</taxon>
        <taxon>Insecta</taxon>
        <taxon>Pterygota</taxon>
        <taxon>Neoptera</taxon>
        <taxon>Endopterygota</taxon>
        <taxon>Hymenoptera</taxon>
        <taxon>Apocrita</taxon>
        <taxon>Aculeata</taxon>
        <taxon>Formicoidea</taxon>
        <taxon>Formicidae</taxon>
        <taxon>Formicinae</taxon>
        <taxon>Camponotus</taxon>
    </lineage>
</organism>
<proteinExistence type="predicted"/>
<evidence type="ECO:0000256" key="3">
    <source>
        <dbReference type="ARBA" id="ARBA00022692"/>
    </source>
</evidence>
<dbReference type="Pfam" id="PF02949">
    <property type="entry name" value="7tm_6"/>
    <property type="match status" value="1"/>
</dbReference>
<dbReference type="EMBL" id="GL442221">
    <property type="protein sequence ID" value="EFN63736.1"/>
    <property type="molecule type" value="Genomic_DNA"/>
</dbReference>
<reference evidence="10 11" key="1">
    <citation type="journal article" date="2010" name="Science">
        <title>Genomic comparison of the ants Camponotus floridanus and Harpegnathos saltator.</title>
        <authorList>
            <person name="Bonasio R."/>
            <person name="Zhang G."/>
            <person name="Ye C."/>
            <person name="Mutti N.S."/>
            <person name="Fang X."/>
            <person name="Qin N."/>
            <person name="Donahue G."/>
            <person name="Yang P."/>
            <person name="Li Q."/>
            <person name="Li C."/>
            <person name="Zhang P."/>
            <person name="Huang Z."/>
            <person name="Berger S.L."/>
            <person name="Reinberg D."/>
            <person name="Wang J."/>
            <person name="Liebig J."/>
        </authorList>
    </citation>
    <scope>NUCLEOTIDE SEQUENCE [LARGE SCALE GENOMIC DNA]</scope>
    <source>
        <strain evidence="11">C129</strain>
    </source>
</reference>
<evidence type="ECO:0000256" key="7">
    <source>
        <dbReference type="ARBA" id="ARBA00023170"/>
    </source>
</evidence>
<sequence length="240" mass="27669">MTATISLSLEVIRHCHGYEDAFEAFLSASSSVISILKLLLHRVNWRDKLILVQAIVHDWTYVKNPHSRDIMLKYARTGRLGFSVMFYVGCASCVFLFSLFIFANLDLPWISLEQQNYNKTSERRLLLSTYCVFETYTSLAYGFVEVLQTLQIFVNCISQCGNDGFFFDLTMHVCGQFEVFRVDFVEISSKQSLSRNKLGLLLKRHHRLIDLAHHLQKAYSLVILSQLLMSVMLLCIEGNF</sequence>
<dbReference type="AlphaFoldDB" id="E2AS36"/>
<evidence type="ECO:0000256" key="5">
    <source>
        <dbReference type="ARBA" id="ARBA00022989"/>
    </source>
</evidence>
<evidence type="ECO:0000256" key="9">
    <source>
        <dbReference type="SAM" id="Phobius"/>
    </source>
</evidence>
<evidence type="ECO:0000256" key="8">
    <source>
        <dbReference type="ARBA" id="ARBA00023224"/>
    </source>
</evidence>
<dbReference type="GO" id="GO:0005549">
    <property type="term" value="F:odorant binding"/>
    <property type="evidence" value="ECO:0007669"/>
    <property type="project" value="InterPro"/>
</dbReference>
<keyword evidence="5 9" id="KW-1133">Transmembrane helix</keyword>
<accession>E2AS36</accession>
<keyword evidence="2" id="KW-0716">Sensory transduction</keyword>
<keyword evidence="11" id="KW-1185">Reference proteome</keyword>
<dbReference type="InParanoid" id="E2AS36"/>
<keyword evidence="6 9" id="KW-0472">Membrane</keyword>
<dbReference type="OMA" id="QIFVNCI"/>
<name>E2AS36_CAMFO</name>
<dbReference type="GO" id="GO:0005886">
    <property type="term" value="C:plasma membrane"/>
    <property type="evidence" value="ECO:0007669"/>
    <property type="project" value="TreeGrafter"/>
</dbReference>
<dbReference type="OrthoDB" id="6604226at2759"/>
<comment type="subcellular location">
    <subcellularLocation>
        <location evidence="1">Membrane</location>
        <topology evidence="1">Multi-pass membrane protein</topology>
    </subcellularLocation>
</comment>
<dbReference type="PANTHER" id="PTHR21137:SF26">
    <property type="entry name" value="ODORANT RECEPTOR 10A-RELATED"/>
    <property type="match status" value="1"/>
</dbReference>
<protein>
    <recommendedName>
        <fullName evidence="12">Odorant receptor 13a</fullName>
    </recommendedName>
</protein>